<proteinExistence type="predicted"/>
<organism evidence="1">
    <name type="scientific">Echinococcus granulosus</name>
    <name type="common">Hydatid tapeworm</name>
    <dbReference type="NCBI Taxonomy" id="6210"/>
    <lineage>
        <taxon>Eukaryota</taxon>
        <taxon>Metazoa</taxon>
        <taxon>Spiralia</taxon>
        <taxon>Lophotrochozoa</taxon>
        <taxon>Platyhelminthes</taxon>
        <taxon>Cestoda</taxon>
        <taxon>Eucestoda</taxon>
        <taxon>Cyclophyllidea</taxon>
        <taxon>Taeniidae</taxon>
        <taxon>Echinococcus</taxon>
        <taxon>Echinococcus granulosus group</taxon>
    </lineage>
</organism>
<gene>
    <name evidence="1" type="ORF">EgrG_001016700</name>
</gene>
<dbReference type="WBParaSite" id="EgrG_001016700">
    <property type="protein sequence ID" value="EgrG_001016700"/>
    <property type="gene ID" value="EgrG_001016700"/>
</dbReference>
<accession>A0A068WCF1</accession>
<evidence type="ECO:0000313" key="2">
    <source>
        <dbReference type="Proteomes" id="UP000492820"/>
    </source>
</evidence>
<sequence length="135" mass="14926">MSFVPVPDIVSSNLLGEIRGDSLTDEDLLRIHAIFGKTTFEALNLLEEQTVIRDTAPSGRSIYQVNKKGNRVYCSKSAHFCACMQGTVFEASPLGRLWCSHLLMVALSDALKRTQTNIVSDQALAHAVEMLFKII</sequence>
<dbReference type="EMBL" id="LK028577">
    <property type="protein sequence ID" value="CDS17417.1"/>
    <property type="molecule type" value="Genomic_DNA"/>
</dbReference>
<dbReference type="GO" id="GO:0097196">
    <property type="term" value="C:Shu complex"/>
    <property type="evidence" value="ECO:0007669"/>
    <property type="project" value="TreeGrafter"/>
</dbReference>
<dbReference type="Proteomes" id="UP000492820">
    <property type="component" value="Unassembled WGS sequence"/>
</dbReference>
<reference evidence="3" key="3">
    <citation type="submission" date="2020-10" db="UniProtKB">
        <authorList>
            <consortium name="WormBaseParasite"/>
        </authorList>
    </citation>
    <scope>IDENTIFICATION</scope>
</reference>
<evidence type="ECO:0000313" key="3">
    <source>
        <dbReference type="WBParaSite" id="EgrG_001016700"/>
    </source>
</evidence>
<dbReference type="PANTHER" id="PTHR28498:SF1">
    <property type="entry name" value="ZINC FINGER SWIM DOMAIN-CONTAINING PROTEIN 7"/>
    <property type="match status" value="1"/>
</dbReference>
<dbReference type="AlphaFoldDB" id="A0A068WCF1"/>
<reference evidence="1" key="2">
    <citation type="submission" date="2014-06" db="EMBL/GenBank/DDBJ databases">
        <authorList>
            <person name="Aslett M."/>
        </authorList>
    </citation>
    <scope>NUCLEOTIDE SEQUENCE</scope>
</reference>
<reference evidence="1 2" key="1">
    <citation type="journal article" date="2013" name="Nature">
        <title>The genomes of four tapeworm species reveal adaptations to parasitism.</title>
        <authorList>
            <person name="Tsai I.J."/>
            <person name="Zarowiecki M."/>
            <person name="Holroyd N."/>
            <person name="Garciarrubio A."/>
            <person name="Sanchez-Flores A."/>
            <person name="Brooks K.L."/>
            <person name="Tracey A."/>
            <person name="Bobes R.J."/>
            <person name="Fragoso G."/>
            <person name="Sciutto E."/>
            <person name="Aslett M."/>
            <person name="Beasley H."/>
            <person name="Bennett H.M."/>
            <person name="Cai J."/>
            <person name="Camicia F."/>
            <person name="Clark R."/>
            <person name="Cucher M."/>
            <person name="De Silva N."/>
            <person name="Day T.A."/>
            <person name="Deplazes P."/>
            <person name="Estrada K."/>
            <person name="Fernandez C."/>
            <person name="Holland P.W."/>
            <person name="Hou J."/>
            <person name="Hu S."/>
            <person name="Huckvale T."/>
            <person name="Hung S.S."/>
            <person name="Kamenetzky L."/>
            <person name="Keane J.A."/>
            <person name="Kiss F."/>
            <person name="Koziol U."/>
            <person name="Lambert O."/>
            <person name="Liu K."/>
            <person name="Luo X."/>
            <person name="Luo Y."/>
            <person name="Macchiaroli N."/>
            <person name="Nichol S."/>
            <person name="Paps J."/>
            <person name="Parkinson J."/>
            <person name="Pouchkina-Stantcheva N."/>
            <person name="Riddiford N."/>
            <person name="Rosenzvit M."/>
            <person name="Salinas G."/>
            <person name="Wasmuth J.D."/>
            <person name="Zamanian M."/>
            <person name="Zheng Y."/>
            <person name="Cai X."/>
            <person name="Soberon X."/>
            <person name="Olson P.D."/>
            <person name="Laclette J.P."/>
            <person name="Brehm K."/>
            <person name="Berriman M."/>
            <person name="Garciarrubio A."/>
            <person name="Bobes R.J."/>
            <person name="Fragoso G."/>
            <person name="Sanchez-Flores A."/>
            <person name="Estrada K."/>
            <person name="Cevallos M.A."/>
            <person name="Morett E."/>
            <person name="Gonzalez V."/>
            <person name="Portillo T."/>
            <person name="Ochoa-Leyva A."/>
            <person name="Jose M.V."/>
            <person name="Sciutto E."/>
            <person name="Landa A."/>
            <person name="Jimenez L."/>
            <person name="Valdes V."/>
            <person name="Carrero J.C."/>
            <person name="Larralde C."/>
            <person name="Morales-Montor J."/>
            <person name="Limon-Lason J."/>
            <person name="Soberon X."/>
            <person name="Laclette J.P."/>
        </authorList>
    </citation>
    <scope>NUCLEOTIDE SEQUENCE [LARGE SCALE GENOMIC DNA]</scope>
</reference>
<protein>
    <submittedName>
        <fullName evidence="1 3">Zinc finger SWIM domain containing protein</fullName>
    </submittedName>
</protein>
<dbReference type="PANTHER" id="PTHR28498">
    <property type="entry name" value="ZINC FINGER SWIM DOMAIN-CONTAINING PROTEIN 7"/>
    <property type="match status" value="1"/>
</dbReference>
<name>A0A068WCF1_ECHGR</name>
<dbReference type="GO" id="GO:0000724">
    <property type="term" value="P:double-strand break repair via homologous recombination"/>
    <property type="evidence" value="ECO:0007669"/>
    <property type="project" value="TreeGrafter"/>
</dbReference>
<evidence type="ECO:0000313" key="1">
    <source>
        <dbReference type="EMBL" id="CDS17417.1"/>
    </source>
</evidence>